<evidence type="ECO:0000313" key="2">
    <source>
        <dbReference type="Proteomes" id="UP000217277"/>
    </source>
</evidence>
<organism evidence="1 2">
    <name type="scientific">Pseudoalteromonas agarivorans DSM 14585</name>
    <dbReference type="NCBI Taxonomy" id="1312369"/>
    <lineage>
        <taxon>Bacteria</taxon>
        <taxon>Pseudomonadati</taxon>
        <taxon>Pseudomonadota</taxon>
        <taxon>Gammaproteobacteria</taxon>
        <taxon>Alteromonadales</taxon>
        <taxon>Pseudoalteromonadaceae</taxon>
        <taxon>Pseudoalteromonas</taxon>
    </lineage>
</organism>
<accession>A0ACA8DSZ3</accession>
<reference evidence="1" key="1">
    <citation type="submission" date="2015-03" db="EMBL/GenBank/DDBJ databases">
        <authorList>
            <person name="Xie B.-B."/>
            <person name="Rong J.-C."/>
            <person name="Qin Q.-L."/>
            <person name="Zhang Y.-Z."/>
        </authorList>
    </citation>
    <scope>NUCLEOTIDE SEQUENCE</scope>
    <source>
        <strain evidence="1">DSM 14585</strain>
    </source>
</reference>
<name>A0ACA8DSZ3_9GAMM</name>
<sequence length="415" mass="46258">MKLLLVGNHTCGNRGDGAILRGLIAELRSQQPDIKLDIYSRFHVSSSYLLNETLHPDPLDEYHSSGGSFKERLWKRVSQRFLGYSLAKKLKSNNISKLPEHIQQYIERLKGYDAVIQVGGSFFVDLYGPAQFEHALCALIANKKLFMLGHSVGPFDSKKYSALANQVFSSVDSLALRESLSLDYMRSASISNSKVTSGADTAWTVPNNVLTLKPHLTKLVTDRPTVAITLRNLAPFDKRLGVTQQEYEARFACVINDLIADGYKVVLCSTCTGIGGYHRDDRMVALKVQGLVNEIEHCHVIMDELNDIELGTFLSHCILTIGTRLHSAIISMNFGTPAIAINYEHKSKGIMAQLDMPELSKDISTLFDGSLLTSAKEVLNNIEQVKVKMNVQVEQERQKVRMMIQNTLNNISGKK</sequence>
<proteinExistence type="predicted"/>
<protein>
    <submittedName>
        <fullName evidence="1">Uncharacterized protein</fullName>
    </submittedName>
</protein>
<dbReference type="Proteomes" id="UP000217277">
    <property type="component" value="Chromosome I"/>
</dbReference>
<dbReference type="EMBL" id="CP011011">
    <property type="protein sequence ID" value="ATC81038.1"/>
    <property type="molecule type" value="Genomic_DNA"/>
</dbReference>
<keyword evidence="2" id="KW-1185">Reference proteome</keyword>
<gene>
    <name evidence="1" type="ORF">PAGA_a0480</name>
</gene>
<evidence type="ECO:0000313" key="1">
    <source>
        <dbReference type="EMBL" id="ATC81038.1"/>
    </source>
</evidence>